<feature type="transmembrane region" description="Helical" evidence="1">
    <location>
        <begin position="233"/>
        <end position="251"/>
    </location>
</feature>
<dbReference type="PANTHER" id="PTHR35007">
    <property type="entry name" value="INTEGRAL MEMBRANE PROTEIN-RELATED"/>
    <property type="match status" value="1"/>
</dbReference>
<sequence>MNPISLIVAVSTAVVLTGVVLLVLAIRGREPDSAPDFVRNRRFGSRLSLRGKGPEARSRRLRAAAAAVALVGVWVLTGWPVAALLVSGGILAVPYLFGAARQAKRRIARLEALEEWTRRMADSMASGSGTVQTIVRSAHNAPDAIAADVTTLANRLSTPRWDKQAALRQFADTFDDAPADMVAIALGIAVSTQGARRVTDVLRDMAAQVSEEVEAQRAIEADRAEPRSVARNILIILAVLVVAIVLAGQFTRPYGTPLGQMVLVALGAVTFTALLWMRRLQLGTPVPRILVDAPVPEAGEER</sequence>
<dbReference type="Proteomes" id="UP000256269">
    <property type="component" value="Unassembled WGS sequence"/>
</dbReference>
<feature type="transmembrane region" description="Helical" evidence="1">
    <location>
        <begin position="6"/>
        <end position="26"/>
    </location>
</feature>
<evidence type="ECO:0000313" key="3">
    <source>
        <dbReference type="Proteomes" id="UP000256269"/>
    </source>
</evidence>
<reference evidence="2 3" key="1">
    <citation type="submission" date="2018-08" db="EMBL/GenBank/DDBJ databases">
        <title>Genomic Encyclopedia of Archaeal and Bacterial Type Strains, Phase II (KMG-II): from individual species to whole genera.</title>
        <authorList>
            <person name="Goeker M."/>
        </authorList>
    </citation>
    <scope>NUCLEOTIDE SEQUENCE [LARGE SCALE GENOMIC DNA]</scope>
    <source>
        <strain evidence="2 3">DSM 45791</strain>
    </source>
</reference>
<evidence type="ECO:0000313" key="2">
    <source>
        <dbReference type="EMBL" id="REH31044.1"/>
    </source>
</evidence>
<comment type="caution">
    <text evidence="2">The sequence shown here is derived from an EMBL/GenBank/DDBJ whole genome shotgun (WGS) entry which is preliminary data.</text>
</comment>
<keyword evidence="1" id="KW-0472">Membrane</keyword>
<dbReference type="PANTHER" id="PTHR35007:SF3">
    <property type="entry name" value="POSSIBLE CONSERVED ALANINE RICH MEMBRANE PROTEIN"/>
    <property type="match status" value="1"/>
</dbReference>
<feature type="transmembrane region" description="Helical" evidence="1">
    <location>
        <begin position="257"/>
        <end position="277"/>
    </location>
</feature>
<dbReference type="EMBL" id="QUNO01000022">
    <property type="protein sequence ID" value="REH31044.1"/>
    <property type="molecule type" value="Genomic_DNA"/>
</dbReference>
<proteinExistence type="predicted"/>
<dbReference type="AlphaFoldDB" id="A0A3E0GXP8"/>
<name>A0A3E0GXP8_9PSEU</name>
<keyword evidence="3" id="KW-1185">Reference proteome</keyword>
<feature type="transmembrane region" description="Helical" evidence="1">
    <location>
        <begin position="82"/>
        <end position="100"/>
    </location>
</feature>
<keyword evidence="1" id="KW-1133">Transmembrane helix</keyword>
<evidence type="ECO:0000256" key="1">
    <source>
        <dbReference type="SAM" id="Phobius"/>
    </source>
</evidence>
<protein>
    <submittedName>
        <fullName evidence="2">Flp pilus assembly protein TadB</fullName>
    </submittedName>
</protein>
<gene>
    <name evidence="2" type="ORF">BCF44_12267</name>
</gene>
<keyword evidence="1" id="KW-0812">Transmembrane</keyword>
<dbReference type="OrthoDB" id="5243396at2"/>
<accession>A0A3E0GXP8</accession>
<dbReference type="RefSeq" id="WP_116180865.1">
    <property type="nucleotide sequence ID" value="NZ_CP144376.1"/>
</dbReference>
<organism evidence="2 3">
    <name type="scientific">Kutzneria buriramensis</name>
    <dbReference type="NCBI Taxonomy" id="1045776"/>
    <lineage>
        <taxon>Bacteria</taxon>
        <taxon>Bacillati</taxon>
        <taxon>Actinomycetota</taxon>
        <taxon>Actinomycetes</taxon>
        <taxon>Pseudonocardiales</taxon>
        <taxon>Pseudonocardiaceae</taxon>
        <taxon>Kutzneria</taxon>
    </lineage>
</organism>